<dbReference type="Pfam" id="PF00001">
    <property type="entry name" value="7tm_1"/>
    <property type="match status" value="1"/>
</dbReference>
<comment type="subcellular location">
    <subcellularLocation>
        <location evidence="1">Membrane</location>
        <topology evidence="1">Multi-pass membrane protein</topology>
    </subcellularLocation>
</comment>
<evidence type="ECO:0000256" key="9">
    <source>
        <dbReference type="ARBA" id="ARBA00023170"/>
    </source>
</evidence>
<name>A0A177AZ99_9BILA</name>
<sequence>MGLEDWVLNEYDKQRSPLTLNVKLENRNVINNPKNLSEITCPICLGILRDTMTTKECLHRFCNGCIIAALRNGNKECPTCRKKLISKRSLRPDPNFDAIISIIHQQSDNSECNDDIYKENYAEANRKSHSKLFRKQLMNKKRNSNKNLQKYLDTASDNSNSNVSQNYTSDDPDYASNGDINPNVTSNDSTNESATSVADTKIYQNVYTEVEFKEAEIVFYPFYNNNYYTHENEEDLTLNEEELKIKNFFNNKIAHVRMVRTDIAATVGHMKNFLLIRQSVEAKNFNENLKVEIFTSISRRDLLKITDYTKIPGLDCKTDLTNIIKSLPTNETKNFNSNYQCINLFYRYTISVVSVMTVFSSSFSISAICYDRYKCIVHPLNRDGDRNRLIISICSVWIISIFGALPTYFLTEVLSFKLAQKIIIRTCSQKVNTHYLRIYSTLALIVQFLLPLIIITIFNITIIIQLKSHLKHKIKCGTIKSTIELKILCTKNSSRLSSKKKTKNSTNFNKYKLENDKTKKNILILSLIAIIFAVCWLPLNILNFIIDYNYYTIPYVEIIIPCCHIFGLLSACINPIIYGWLNKNLRQQCITCFKIKILSN</sequence>
<dbReference type="Gene3D" id="1.20.1070.10">
    <property type="entry name" value="Rhodopsin 7-helix transmembrane proteins"/>
    <property type="match status" value="1"/>
</dbReference>
<gene>
    <name evidence="17" type="ORF">A3Q56_05567</name>
</gene>
<feature type="transmembrane region" description="Helical" evidence="14">
    <location>
        <begin position="522"/>
        <end position="546"/>
    </location>
</feature>
<evidence type="ECO:0000256" key="10">
    <source>
        <dbReference type="ARBA" id="ARBA00023224"/>
    </source>
</evidence>
<feature type="compositionally biased region" description="Polar residues" evidence="13">
    <location>
        <begin position="155"/>
        <end position="169"/>
    </location>
</feature>
<dbReference type="InterPro" id="IPR013083">
    <property type="entry name" value="Znf_RING/FYVE/PHD"/>
</dbReference>
<evidence type="ECO:0000256" key="11">
    <source>
        <dbReference type="PROSITE-ProRule" id="PRU00175"/>
    </source>
</evidence>
<comment type="caution">
    <text evidence="17">The sequence shown here is derived from an EMBL/GenBank/DDBJ whole genome shotgun (WGS) entry which is preliminary data.</text>
</comment>
<protein>
    <submittedName>
        <fullName evidence="17">E3 ubiquitin-protein ligase RING2</fullName>
    </submittedName>
</protein>
<evidence type="ECO:0000256" key="14">
    <source>
        <dbReference type="SAM" id="Phobius"/>
    </source>
</evidence>
<dbReference type="InterPro" id="IPR017907">
    <property type="entry name" value="Znf_RING_CS"/>
</dbReference>
<evidence type="ECO:0000313" key="18">
    <source>
        <dbReference type="Proteomes" id="UP000078046"/>
    </source>
</evidence>
<dbReference type="GO" id="GO:0004930">
    <property type="term" value="F:G protein-coupled receptor activity"/>
    <property type="evidence" value="ECO:0007669"/>
    <property type="project" value="UniProtKB-KW"/>
</dbReference>
<keyword evidence="18" id="KW-1185">Reference proteome</keyword>
<dbReference type="PANTHER" id="PTHR24235">
    <property type="entry name" value="NEUROPEPTIDE Y RECEPTOR"/>
    <property type="match status" value="1"/>
</dbReference>
<keyword evidence="4 11" id="KW-0863">Zinc-finger</keyword>
<dbReference type="PROSITE" id="PS50089">
    <property type="entry name" value="ZF_RING_2"/>
    <property type="match status" value="1"/>
</dbReference>
<keyword evidence="5" id="KW-0862">Zinc</keyword>
<comment type="similarity">
    <text evidence="12">Belongs to the G-protein coupled receptor 1 family.</text>
</comment>
<keyword evidence="9 12" id="KW-0675">Receptor</keyword>
<dbReference type="OrthoDB" id="337575at2759"/>
<dbReference type="EMBL" id="LWCA01000850">
    <property type="protein sequence ID" value="OAF66711.1"/>
    <property type="molecule type" value="Genomic_DNA"/>
</dbReference>
<keyword evidence="10 12" id="KW-0807">Transducer</keyword>
<dbReference type="PRINTS" id="PR00237">
    <property type="entry name" value="GPCRRHODOPSN"/>
</dbReference>
<accession>A0A177AZ99</accession>
<dbReference type="Gene3D" id="3.30.40.10">
    <property type="entry name" value="Zinc/RING finger domain, C3HC4 (zinc finger)"/>
    <property type="match status" value="1"/>
</dbReference>
<dbReference type="SUPFAM" id="SSF81321">
    <property type="entry name" value="Family A G protein-coupled receptor-like"/>
    <property type="match status" value="1"/>
</dbReference>
<evidence type="ECO:0000256" key="5">
    <source>
        <dbReference type="ARBA" id="ARBA00022833"/>
    </source>
</evidence>
<evidence type="ECO:0000256" key="6">
    <source>
        <dbReference type="ARBA" id="ARBA00022989"/>
    </source>
</evidence>
<evidence type="ECO:0000256" key="12">
    <source>
        <dbReference type="RuleBase" id="RU000688"/>
    </source>
</evidence>
<dbReference type="Pfam" id="PF13923">
    <property type="entry name" value="zf-C3HC4_2"/>
    <property type="match status" value="1"/>
</dbReference>
<dbReference type="PROSITE" id="PS00237">
    <property type="entry name" value="G_PROTEIN_RECEP_F1_1"/>
    <property type="match status" value="1"/>
</dbReference>
<dbReference type="AlphaFoldDB" id="A0A177AZ99"/>
<evidence type="ECO:0000256" key="13">
    <source>
        <dbReference type="SAM" id="MobiDB-lite"/>
    </source>
</evidence>
<keyword evidence="8 14" id="KW-0472">Membrane</keyword>
<dbReference type="InterPro" id="IPR000276">
    <property type="entry name" value="GPCR_Rhodpsn"/>
</dbReference>
<keyword evidence="2 12" id="KW-0812">Transmembrane</keyword>
<organism evidence="17 18">
    <name type="scientific">Intoshia linei</name>
    <dbReference type="NCBI Taxonomy" id="1819745"/>
    <lineage>
        <taxon>Eukaryota</taxon>
        <taxon>Metazoa</taxon>
        <taxon>Spiralia</taxon>
        <taxon>Lophotrochozoa</taxon>
        <taxon>Mesozoa</taxon>
        <taxon>Orthonectida</taxon>
        <taxon>Rhopaluridae</taxon>
        <taxon>Intoshia</taxon>
    </lineage>
</organism>
<dbReference type="PROSITE" id="PS50262">
    <property type="entry name" value="G_PROTEIN_RECEP_F1_2"/>
    <property type="match status" value="1"/>
</dbReference>
<dbReference type="InterPro" id="IPR001841">
    <property type="entry name" value="Znf_RING"/>
</dbReference>
<dbReference type="Proteomes" id="UP000078046">
    <property type="component" value="Unassembled WGS sequence"/>
</dbReference>
<dbReference type="GO" id="GO:0016020">
    <property type="term" value="C:membrane"/>
    <property type="evidence" value="ECO:0007669"/>
    <property type="project" value="UniProtKB-SubCell"/>
</dbReference>
<feature type="transmembrane region" description="Helical" evidence="14">
    <location>
        <begin position="345"/>
        <end position="368"/>
    </location>
</feature>
<evidence type="ECO:0000259" key="15">
    <source>
        <dbReference type="PROSITE" id="PS50089"/>
    </source>
</evidence>
<evidence type="ECO:0000256" key="2">
    <source>
        <dbReference type="ARBA" id="ARBA00022692"/>
    </source>
</evidence>
<evidence type="ECO:0000256" key="1">
    <source>
        <dbReference type="ARBA" id="ARBA00004141"/>
    </source>
</evidence>
<keyword evidence="3" id="KW-0479">Metal-binding</keyword>
<feature type="transmembrane region" description="Helical" evidence="14">
    <location>
        <begin position="558"/>
        <end position="581"/>
    </location>
</feature>
<dbReference type="PANTHER" id="PTHR24235:SF12">
    <property type="entry name" value="G-PROTEIN COUPLED RECEPTORS FAMILY 1 PROFILE DOMAIN-CONTAINING PROTEIN"/>
    <property type="match status" value="1"/>
</dbReference>
<dbReference type="PROSITE" id="PS00518">
    <property type="entry name" value="ZF_RING_1"/>
    <property type="match status" value="1"/>
</dbReference>
<feature type="region of interest" description="Disordered" evidence="13">
    <location>
        <begin position="153"/>
        <end position="195"/>
    </location>
</feature>
<feature type="compositionally biased region" description="Polar residues" evidence="13">
    <location>
        <begin position="178"/>
        <end position="195"/>
    </location>
</feature>
<feature type="domain" description="RING-type" evidence="15">
    <location>
        <begin position="41"/>
        <end position="81"/>
    </location>
</feature>
<evidence type="ECO:0000256" key="7">
    <source>
        <dbReference type="ARBA" id="ARBA00023040"/>
    </source>
</evidence>
<reference evidence="17 18" key="1">
    <citation type="submission" date="2016-04" db="EMBL/GenBank/DDBJ databases">
        <title>The genome of Intoshia linei affirms orthonectids as highly simplified spiralians.</title>
        <authorList>
            <person name="Mikhailov K.V."/>
            <person name="Slusarev G.S."/>
            <person name="Nikitin M.A."/>
            <person name="Logacheva M.D."/>
            <person name="Penin A."/>
            <person name="Aleoshin V."/>
            <person name="Panchin Y.V."/>
        </authorList>
    </citation>
    <scope>NUCLEOTIDE SEQUENCE [LARGE SCALE GENOMIC DNA]</scope>
    <source>
        <strain evidence="17">Intl2013</strain>
        <tissue evidence="17">Whole animal</tissue>
    </source>
</reference>
<feature type="transmembrane region" description="Helical" evidence="14">
    <location>
        <begin position="438"/>
        <end position="464"/>
    </location>
</feature>
<dbReference type="SUPFAM" id="SSF57850">
    <property type="entry name" value="RING/U-box"/>
    <property type="match status" value="1"/>
</dbReference>
<keyword evidence="7 12" id="KW-0297">G-protein coupled receptor</keyword>
<dbReference type="CDD" id="cd16531">
    <property type="entry name" value="RING-HC_RING1-like"/>
    <property type="match status" value="1"/>
</dbReference>
<keyword evidence="6 14" id="KW-1133">Transmembrane helix</keyword>
<evidence type="ECO:0000259" key="16">
    <source>
        <dbReference type="PROSITE" id="PS50262"/>
    </source>
</evidence>
<evidence type="ECO:0000256" key="8">
    <source>
        <dbReference type="ARBA" id="ARBA00023136"/>
    </source>
</evidence>
<feature type="domain" description="G-protein coupled receptors family 1 profile" evidence="16">
    <location>
        <begin position="271"/>
        <end position="578"/>
    </location>
</feature>
<proteinExistence type="inferred from homology"/>
<dbReference type="SMART" id="SM00184">
    <property type="entry name" value="RING"/>
    <property type="match status" value="1"/>
</dbReference>
<evidence type="ECO:0000256" key="3">
    <source>
        <dbReference type="ARBA" id="ARBA00022723"/>
    </source>
</evidence>
<feature type="transmembrane region" description="Helical" evidence="14">
    <location>
        <begin position="389"/>
        <end position="409"/>
    </location>
</feature>
<evidence type="ECO:0000313" key="17">
    <source>
        <dbReference type="EMBL" id="OAF66711.1"/>
    </source>
</evidence>
<dbReference type="InterPro" id="IPR017452">
    <property type="entry name" value="GPCR_Rhodpsn_7TM"/>
</dbReference>
<dbReference type="GO" id="GO:0008270">
    <property type="term" value="F:zinc ion binding"/>
    <property type="evidence" value="ECO:0007669"/>
    <property type="project" value="UniProtKB-KW"/>
</dbReference>
<evidence type="ECO:0000256" key="4">
    <source>
        <dbReference type="ARBA" id="ARBA00022771"/>
    </source>
</evidence>